<evidence type="ECO:0000313" key="2">
    <source>
        <dbReference type="EMBL" id="CCC91199.1"/>
    </source>
</evidence>
<gene>
    <name evidence="2" type="ORF">TCIL3000_6_4560</name>
</gene>
<feature type="compositionally biased region" description="Basic and acidic residues" evidence="1">
    <location>
        <begin position="40"/>
        <end position="66"/>
    </location>
</feature>
<proteinExistence type="predicted"/>
<feature type="region of interest" description="Disordered" evidence="1">
    <location>
        <begin position="1"/>
        <end position="66"/>
    </location>
</feature>
<dbReference type="AlphaFoldDB" id="G0UP88"/>
<accession>G0UP88</accession>
<reference evidence="2" key="1">
    <citation type="journal article" date="2012" name="Proc. Natl. Acad. Sci. U.S.A.">
        <title>Antigenic diversity is generated by distinct evolutionary mechanisms in African trypanosome species.</title>
        <authorList>
            <person name="Jackson A.P."/>
            <person name="Berry A."/>
            <person name="Aslett M."/>
            <person name="Allison H.C."/>
            <person name="Burton P."/>
            <person name="Vavrova-Anderson J."/>
            <person name="Brown R."/>
            <person name="Browne H."/>
            <person name="Corton N."/>
            <person name="Hauser H."/>
            <person name="Gamble J."/>
            <person name="Gilderthorp R."/>
            <person name="Marcello L."/>
            <person name="McQuillan J."/>
            <person name="Otto T.D."/>
            <person name="Quail M.A."/>
            <person name="Sanders M.J."/>
            <person name="van Tonder A."/>
            <person name="Ginger M.L."/>
            <person name="Field M.C."/>
            <person name="Barry J.D."/>
            <person name="Hertz-Fowler C."/>
            <person name="Berriman M."/>
        </authorList>
    </citation>
    <scope>NUCLEOTIDE SEQUENCE</scope>
    <source>
        <strain evidence="2">IL3000</strain>
    </source>
</reference>
<evidence type="ECO:0000256" key="1">
    <source>
        <dbReference type="SAM" id="MobiDB-lite"/>
    </source>
</evidence>
<sequence length="120" mass="13741">MRYTTIVFSHLTPSKEPPKKELRAKRTRNKGVEVASAPSERARREERHGVRQTDEVRQVEEKHQHKSKDVCIRVFVCLCVCSAAGNHRPCIGRQHQNNGTHSNKTNSRKTRIITTCPRSA</sequence>
<protein>
    <submittedName>
        <fullName evidence="2">Uncharacterized protein</fullName>
    </submittedName>
</protein>
<dbReference type="EMBL" id="HE575319">
    <property type="protein sequence ID" value="CCC91199.1"/>
    <property type="molecule type" value="Genomic_DNA"/>
</dbReference>
<organism evidence="2">
    <name type="scientific">Trypanosoma congolense (strain IL3000)</name>
    <dbReference type="NCBI Taxonomy" id="1068625"/>
    <lineage>
        <taxon>Eukaryota</taxon>
        <taxon>Discoba</taxon>
        <taxon>Euglenozoa</taxon>
        <taxon>Kinetoplastea</taxon>
        <taxon>Metakinetoplastina</taxon>
        <taxon>Trypanosomatida</taxon>
        <taxon>Trypanosomatidae</taxon>
        <taxon>Trypanosoma</taxon>
        <taxon>Nannomonas</taxon>
    </lineage>
</organism>
<name>G0UP88_TRYCI</name>